<evidence type="ECO:0000313" key="1">
    <source>
        <dbReference type="EMBL" id="PWN69916.1"/>
    </source>
</evidence>
<organism evidence="1 2">
    <name type="scientific">Chryseobacterium phosphatilyticum</name>
    <dbReference type="NCBI Taxonomy" id="475075"/>
    <lineage>
        <taxon>Bacteria</taxon>
        <taxon>Pseudomonadati</taxon>
        <taxon>Bacteroidota</taxon>
        <taxon>Flavobacteriia</taxon>
        <taxon>Flavobacteriales</taxon>
        <taxon>Weeksellaceae</taxon>
        <taxon>Chryseobacterium group</taxon>
        <taxon>Chryseobacterium</taxon>
    </lineage>
</organism>
<sequence>MRNLSILFILILLTSCSDTTTREKSNVRPTQYSFDNMIPDYSTDTLFIKSSFADCGEWGGHEELIKIYRLEKKFKLTYIKYEVNCEARDQFGLTQIEKFNKNITLSQFQKMALMNYMERLMKSQFLDKEISHSGNYFSLENTKGNLKISYGGNHPLLLENYNDLLFKLEFPKVVIQQN</sequence>
<dbReference type="OrthoDB" id="881550at2"/>
<dbReference type="AlphaFoldDB" id="A0A316XB77"/>
<keyword evidence="2" id="KW-1185">Reference proteome</keyword>
<reference evidence="1 2" key="1">
    <citation type="submission" date="2018-04" db="EMBL/GenBank/DDBJ databases">
        <title>Draft Genome Sequence of Phosphate-Solubilizing Chryseobacterium sp. ISE14 that is a Biocontrol and Plant Growth-Promoting Rhizobacterium Isolated from Cucumber.</title>
        <authorList>
            <person name="Jeong J.-J."/>
            <person name="Sang M.K."/>
            <person name="Choi I.-G."/>
            <person name="Kim K.D."/>
        </authorList>
    </citation>
    <scope>NUCLEOTIDE SEQUENCE [LARGE SCALE GENOMIC DNA]</scope>
    <source>
        <strain evidence="1 2">ISE14</strain>
    </source>
</reference>
<evidence type="ECO:0000313" key="2">
    <source>
        <dbReference type="Proteomes" id="UP000236594"/>
    </source>
</evidence>
<dbReference type="PROSITE" id="PS51257">
    <property type="entry name" value="PROKAR_LIPOPROTEIN"/>
    <property type="match status" value="1"/>
</dbReference>
<gene>
    <name evidence="1" type="ORF">C1631_007840</name>
</gene>
<dbReference type="Proteomes" id="UP000236594">
    <property type="component" value="Unassembled WGS sequence"/>
</dbReference>
<proteinExistence type="predicted"/>
<comment type="caution">
    <text evidence="1">The sequence shown here is derived from an EMBL/GenBank/DDBJ whole genome shotgun (WGS) entry which is preliminary data.</text>
</comment>
<accession>A0A316XB77</accession>
<name>A0A316XB77_9FLAO</name>
<dbReference type="EMBL" id="PPED02000002">
    <property type="protein sequence ID" value="PWN69916.1"/>
    <property type="molecule type" value="Genomic_DNA"/>
</dbReference>
<protein>
    <submittedName>
        <fullName evidence="1">Uncharacterized protein</fullName>
    </submittedName>
</protein>
<dbReference type="RefSeq" id="WP_103248511.1">
    <property type="nucleotide sequence ID" value="NZ_PPED02000002.1"/>
</dbReference>